<dbReference type="InterPro" id="IPR028978">
    <property type="entry name" value="Chorismate_lyase_/UTRA_dom_sf"/>
</dbReference>
<dbReference type="PANTHER" id="PTHR44846">
    <property type="entry name" value="MANNOSYL-D-GLYCERATE TRANSPORT/METABOLISM SYSTEM REPRESSOR MNGR-RELATED"/>
    <property type="match status" value="1"/>
</dbReference>
<dbReference type="InterPro" id="IPR050679">
    <property type="entry name" value="Bact_HTH_transcr_reg"/>
</dbReference>
<dbReference type="AlphaFoldDB" id="A0A430AQ62"/>
<gene>
    <name evidence="5" type="ORF">CBF27_11355</name>
</gene>
<dbReference type="PROSITE" id="PS50949">
    <property type="entry name" value="HTH_GNTR"/>
    <property type="match status" value="1"/>
</dbReference>
<feature type="domain" description="HTH gntR-type" evidence="4">
    <location>
        <begin position="5"/>
        <end position="72"/>
    </location>
</feature>
<dbReference type="SUPFAM" id="SSF64288">
    <property type="entry name" value="Chorismate lyase-like"/>
    <property type="match status" value="1"/>
</dbReference>
<reference evidence="5 6" key="1">
    <citation type="submission" date="2017-05" db="EMBL/GenBank/DDBJ databases">
        <title>Vagococcus spp. assemblies.</title>
        <authorList>
            <person name="Gulvik C.A."/>
        </authorList>
    </citation>
    <scope>NUCLEOTIDE SEQUENCE [LARGE SCALE GENOMIC DNA]</scope>
    <source>
        <strain evidence="5 6">LMG 24798</strain>
    </source>
</reference>
<proteinExistence type="predicted"/>
<keyword evidence="1" id="KW-0805">Transcription regulation</keyword>
<accession>A0A430AQ62</accession>
<protein>
    <recommendedName>
        <fullName evidence="4">HTH gntR-type domain-containing protein</fullName>
    </recommendedName>
</protein>
<dbReference type="Pfam" id="PF00392">
    <property type="entry name" value="GntR"/>
    <property type="match status" value="1"/>
</dbReference>
<organism evidence="5 6">
    <name type="scientific">Vagococcus acidifermentans</name>
    <dbReference type="NCBI Taxonomy" id="564710"/>
    <lineage>
        <taxon>Bacteria</taxon>
        <taxon>Bacillati</taxon>
        <taxon>Bacillota</taxon>
        <taxon>Bacilli</taxon>
        <taxon>Lactobacillales</taxon>
        <taxon>Enterococcaceae</taxon>
        <taxon>Vagococcus</taxon>
    </lineage>
</organism>
<evidence type="ECO:0000256" key="3">
    <source>
        <dbReference type="ARBA" id="ARBA00023163"/>
    </source>
</evidence>
<dbReference type="EMBL" id="NGKC01000014">
    <property type="protein sequence ID" value="RSU10113.1"/>
    <property type="molecule type" value="Genomic_DNA"/>
</dbReference>
<keyword evidence="3" id="KW-0804">Transcription</keyword>
<dbReference type="InterPro" id="IPR036390">
    <property type="entry name" value="WH_DNA-bd_sf"/>
</dbReference>
<dbReference type="GO" id="GO:0003677">
    <property type="term" value="F:DNA binding"/>
    <property type="evidence" value="ECO:0007669"/>
    <property type="project" value="UniProtKB-KW"/>
</dbReference>
<comment type="caution">
    <text evidence="5">The sequence shown here is derived from an EMBL/GenBank/DDBJ whole genome shotgun (WGS) entry which is preliminary data.</text>
</comment>
<evidence type="ECO:0000256" key="1">
    <source>
        <dbReference type="ARBA" id="ARBA00023015"/>
    </source>
</evidence>
<dbReference type="SMART" id="SM00345">
    <property type="entry name" value="HTH_GNTR"/>
    <property type="match status" value="1"/>
</dbReference>
<evidence type="ECO:0000313" key="6">
    <source>
        <dbReference type="Proteomes" id="UP000286773"/>
    </source>
</evidence>
<dbReference type="SUPFAM" id="SSF46785">
    <property type="entry name" value="Winged helix' DNA-binding domain"/>
    <property type="match status" value="1"/>
</dbReference>
<dbReference type="CDD" id="cd07377">
    <property type="entry name" value="WHTH_GntR"/>
    <property type="match status" value="1"/>
</dbReference>
<evidence type="ECO:0000256" key="2">
    <source>
        <dbReference type="ARBA" id="ARBA00023125"/>
    </source>
</evidence>
<name>A0A430AQ62_9ENTE</name>
<sequence>MDEFIPKYKLIGDEIEALIDQLAREEQALPSERKLAEHFDVSRTTIKRALKSLAKKGKVSEIDGKGYIIPNKNVRVETSMHTRGLYADIVSRKKQITSRVLAQKIIPAAKELSVPLEIPENDFVFYLLRLRSVDGKVYSLSESYIPLSRCNPDIVQENLTDKSLWGVLESFGITPHTTLQKVFAREASPEEKNYLQLKEPAVVMIVSNLACWQGKPIELSYVYSNAFATNLEYRFNGVEEEKG</sequence>
<dbReference type="OrthoDB" id="9816541at2"/>
<evidence type="ECO:0000313" key="5">
    <source>
        <dbReference type="EMBL" id="RSU10113.1"/>
    </source>
</evidence>
<dbReference type="RefSeq" id="WP_126814431.1">
    <property type="nucleotide sequence ID" value="NZ_NGKC01000014.1"/>
</dbReference>
<dbReference type="PANTHER" id="PTHR44846:SF1">
    <property type="entry name" value="MANNOSYL-D-GLYCERATE TRANSPORT_METABOLISM SYSTEM REPRESSOR MNGR-RELATED"/>
    <property type="match status" value="1"/>
</dbReference>
<evidence type="ECO:0000259" key="4">
    <source>
        <dbReference type="PROSITE" id="PS50949"/>
    </source>
</evidence>
<dbReference type="GO" id="GO:0045892">
    <property type="term" value="P:negative regulation of DNA-templated transcription"/>
    <property type="evidence" value="ECO:0007669"/>
    <property type="project" value="TreeGrafter"/>
</dbReference>
<dbReference type="GO" id="GO:0003700">
    <property type="term" value="F:DNA-binding transcription factor activity"/>
    <property type="evidence" value="ECO:0007669"/>
    <property type="project" value="InterPro"/>
</dbReference>
<dbReference type="Gene3D" id="1.10.10.10">
    <property type="entry name" value="Winged helix-like DNA-binding domain superfamily/Winged helix DNA-binding domain"/>
    <property type="match status" value="1"/>
</dbReference>
<keyword evidence="6" id="KW-1185">Reference proteome</keyword>
<dbReference type="InterPro" id="IPR011663">
    <property type="entry name" value="UTRA"/>
</dbReference>
<dbReference type="InterPro" id="IPR000524">
    <property type="entry name" value="Tscrpt_reg_HTH_GntR"/>
</dbReference>
<dbReference type="SMART" id="SM00866">
    <property type="entry name" value="UTRA"/>
    <property type="match status" value="1"/>
</dbReference>
<dbReference type="InterPro" id="IPR036388">
    <property type="entry name" value="WH-like_DNA-bd_sf"/>
</dbReference>
<keyword evidence="2" id="KW-0238">DNA-binding</keyword>
<dbReference type="Proteomes" id="UP000286773">
    <property type="component" value="Unassembled WGS sequence"/>
</dbReference>
<dbReference type="PRINTS" id="PR00035">
    <property type="entry name" value="HTHGNTR"/>
</dbReference>
<dbReference type="Pfam" id="PF07702">
    <property type="entry name" value="UTRA"/>
    <property type="match status" value="1"/>
</dbReference>
<dbReference type="Gene3D" id="3.40.1410.10">
    <property type="entry name" value="Chorismate lyase-like"/>
    <property type="match status" value="1"/>
</dbReference>